<reference evidence="1 2" key="1">
    <citation type="journal article" date="2022" name="Nat. Plants">
        <title>Genomes of leafy and leafless Platanthera orchids illuminate the evolution of mycoheterotrophy.</title>
        <authorList>
            <person name="Li M.H."/>
            <person name="Liu K.W."/>
            <person name="Li Z."/>
            <person name="Lu H.C."/>
            <person name="Ye Q.L."/>
            <person name="Zhang D."/>
            <person name="Wang J.Y."/>
            <person name="Li Y.F."/>
            <person name="Zhong Z.M."/>
            <person name="Liu X."/>
            <person name="Yu X."/>
            <person name="Liu D.K."/>
            <person name="Tu X.D."/>
            <person name="Liu B."/>
            <person name="Hao Y."/>
            <person name="Liao X.Y."/>
            <person name="Jiang Y.T."/>
            <person name="Sun W.H."/>
            <person name="Chen J."/>
            <person name="Chen Y.Q."/>
            <person name="Ai Y."/>
            <person name="Zhai J.W."/>
            <person name="Wu S.S."/>
            <person name="Zhou Z."/>
            <person name="Hsiao Y.Y."/>
            <person name="Wu W.L."/>
            <person name="Chen Y.Y."/>
            <person name="Lin Y.F."/>
            <person name="Hsu J.L."/>
            <person name="Li C.Y."/>
            <person name="Wang Z.W."/>
            <person name="Zhao X."/>
            <person name="Zhong W.Y."/>
            <person name="Ma X.K."/>
            <person name="Ma L."/>
            <person name="Huang J."/>
            <person name="Chen G.Z."/>
            <person name="Huang M.Z."/>
            <person name="Huang L."/>
            <person name="Peng D.H."/>
            <person name="Luo Y.B."/>
            <person name="Zou S.Q."/>
            <person name="Chen S.P."/>
            <person name="Lan S."/>
            <person name="Tsai W.C."/>
            <person name="Van de Peer Y."/>
            <person name="Liu Z.J."/>
        </authorList>
    </citation>
    <scope>NUCLEOTIDE SEQUENCE [LARGE SCALE GENOMIC DNA]</scope>
    <source>
        <strain evidence="1">Lor287</strain>
    </source>
</reference>
<dbReference type="EMBL" id="JBBWWQ010000003">
    <property type="protein sequence ID" value="KAK8950971.1"/>
    <property type="molecule type" value="Genomic_DNA"/>
</dbReference>
<dbReference type="PANTHER" id="PTHR34675">
    <property type="entry name" value="PROTEIN TRIGALACTOSYLDIACYLGLYCEROL 2, CHLOROPLASTIC"/>
    <property type="match status" value="1"/>
</dbReference>
<accession>A0AAP0BTX9</accession>
<gene>
    <name evidence="1" type="ORF">KSP39_PZI004149</name>
</gene>
<name>A0AAP0BTX9_9ASPA</name>
<organism evidence="1 2">
    <name type="scientific">Platanthera zijinensis</name>
    <dbReference type="NCBI Taxonomy" id="2320716"/>
    <lineage>
        <taxon>Eukaryota</taxon>
        <taxon>Viridiplantae</taxon>
        <taxon>Streptophyta</taxon>
        <taxon>Embryophyta</taxon>
        <taxon>Tracheophyta</taxon>
        <taxon>Spermatophyta</taxon>
        <taxon>Magnoliopsida</taxon>
        <taxon>Liliopsida</taxon>
        <taxon>Asparagales</taxon>
        <taxon>Orchidaceae</taxon>
        <taxon>Orchidoideae</taxon>
        <taxon>Orchideae</taxon>
        <taxon>Orchidinae</taxon>
        <taxon>Platanthera</taxon>
    </lineage>
</organism>
<comment type="caution">
    <text evidence="1">The sequence shown here is derived from an EMBL/GenBank/DDBJ whole genome shotgun (WGS) entry which is preliminary data.</text>
</comment>
<protein>
    <submittedName>
        <fullName evidence="1">Uncharacterized protein</fullName>
    </submittedName>
</protein>
<evidence type="ECO:0000313" key="1">
    <source>
        <dbReference type="EMBL" id="KAK8950971.1"/>
    </source>
</evidence>
<keyword evidence="2" id="KW-1185">Reference proteome</keyword>
<dbReference type="AlphaFoldDB" id="A0AAP0BTX9"/>
<sequence length="175" mass="19381">MIPRNSLLEVNQSGLLMEPLIDVTPQDPLPAPSVGPIDPGCIKEWLIVCDLEKMRGVQGVSLDAMVGIFTRLGREMEEIGIRKSYILAEKVASIVQEAKPLLAKFEPLAEDIQPLLAEIRDSAVLKDVEVLTKSLAEATEQLRRLSSSIAFSGECRYFPSINLHPSIHTEKSRVY</sequence>
<dbReference type="GO" id="GO:0005543">
    <property type="term" value="F:phospholipid binding"/>
    <property type="evidence" value="ECO:0007669"/>
    <property type="project" value="TreeGrafter"/>
</dbReference>
<evidence type="ECO:0000313" key="2">
    <source>
        <dbReference type="Proteomes" id="UP001418222"/>
    </source>
</evidence>
<dbReference type="GO" id="GO:0009706">
    <property type="term" value="C:chloroplast inner membrane"/>
    <property type="evidence" value="ECO:0007669"/>
    <property type="project" value="TreeGrafter"/>
</dbReference>
<proteinExistence type="predicted"/>
<dbReference type="GO" id="GO:0005319">
    <property type="term" value="F:lipid transporter activity"/>
    <property type="evidence" value="ECO:0007669"/>
    <property type="project" value="TreeGrafter"/>
</dbReference>
<dbReference type="Proteomes" id="UP001418222">
    <property type="component" value="Unassembled WGS sequence"/>
</dbReference>
<dbReference type="PANTHER" id="PTHR34675:SF1">
    <property type="entry name" value="PROTEIN TRIGALACTOSYLDIACYLGLYCEROL 2, CHLOROPLASTIC"/>
    <property type="match status" value="1"/>
</dbReference>
<dbReference type="InterPro" id="IPR039342">
    <property type="entry name" value="TGD2-like"/>
</dbReference>